<dbReference type="CDD" id="cd02440">
    <property type="entry name" value="AdoMet_MTases"/>
    <property type="match status" value="1"/>
</dbReference>
<evidence type="ECO:0000256" key="7">
    <source>
        <dbReference type="SAM" id="MobiDB-lite"/>
    </source>
</evidence>
<dbReference type="PANTHER" id="PTHR12315:SF0">
    <property type="entry name" value="7SK SNRNA METHYLPHOSPHATE CAPPING ENZYME"/>
    <property type="match status" value="1"/>
</dbReference>
<dbReference type="GO" id="GO:0040031">
    <property type="term" value="P:snRNA modification"/>
    <property type="evidence" value="ECO:0007669"/>
    <property type="project" value="TreeGrafter"/>
</dbReference>
<dbReference type="PANTHER" id="PTHR12315">
    <property type="entry name" value="BICOID-INTERACTING PROTEIN RELATED"/>
    <property type="match status" value="1"/>
</dbReference>
<proteinExistence type="inferred from homology"/>
<evidence type="ECO:0000256" key="3">
    <source>
        <dbReference type="ARBA" id="ARBA00022679"/>
    </source>
</evidence>
<sequence>MNSVTETQENTASNSTTNGNASRMKAPKQAVKERDKRQKKIFPYGNYNRYYGYRNQDAPPAEDPRLQAFVQRRELFESKRILDIGCNTGALTVQIALRCQPASIVGIDIDGDLVREARKHWKASVIASSRMGDTNGRQVGIELVEFKRANYIFEDAALLELEKPQFDVILCLSVTKWMQLNFGDDGLRTAFKRMYRQLHPGGVLVLEAQQWSSYKRRKKLTETIAHNFPNIKFLPSMFEQYLLSEEVGFSECSEIPVQRHTAVGFQRPLQMYRK</sequence>
<dbReference type="AlphaFoldDB" id="A0A182PIB8"/>
<evidence type="ECO:0000256" key="5">
    <source>
        <dbReference type="PROSITE-ProRule" id="PRU00848"/>
    </source>
</evidence>
<evidence type="ECO:0000259" key="8">
    <source>
        <dbReference type="PROSITE" id="PS51515"/>
    </source>
</evidence>
<dbReference type="EC" id="2.1.1.-" evidence="6"/>
<name>A0A182PIB8_9DIPT</name>
<evidence type="ECO:0000313" key="9">
    <source>
        <dbReference type="EnsemblMetazoa" id="AEPI006680-PA"/>
    </source>
</evidence>
<feature type="region of interest" description="Disordered" evidence="7">
    <location>
        <begin position="1"/>
        <end position="38"/>
    </location>
</feature>
<evidence type="ECO:0000256" key="6">
    <source>
        <dbReference type="RuleBase" id="RU367087"/>
    </source>
</evidence>
<dbReference type="GO" id="GO:0008171">
    <property type="term" value="F:O-methyltransferase activity"/>
    <property type="evidence" value="ECO:0007669"/>
    <property type="project" value="UniProtKB-UniRule"/>
</dbReference>
<dbReference type="Proteomes" id="UP000075885">
    <property type="component" value="Unassembled WGS sequence"/>
</dbReference>
<dbReference type="InterPro" id="IPR029063">
    <property type="entry name" value="SAM-dependent_MTases_sf"/>
</dbReference>
<dbReference type="SUPFAM" id="SSF53335">
    <property type="entry name" value="S-adenosyl-L-methionine-dependent methyltransferases"/>
    <property type="match status" value="1"/>
</dbReference>
<reference evidence="10" key="1">
    <citation type="submission" date="2013-03" db="EMBL/GenBank/DDBJ databases">
        <title>The Genome Sequence of Anopheles epiroticus epiroticus2.</title>
        <authorList>
            <consortium name="The Broad Institute Genomics Platform"/>
            <person name="Neafsey D.E."/>
            <person name="Howell P."/>
            <person name="Walker B."/>
            <person name="Young S.K."/>
            <person name="Zeng Q."/>
            <person name="Gargeya S."/>
            <person name="Fitzgerald M."/>
            <person name="Haas B."/>
            <person name="Abouelleil A."/>
            <person name="Allen A.W."/>
            <person name="Alvarado L."/>
            <person name="Arachchi H.M."/>
            <person name="Berlin A.M."/>
            <person name="Chapman S.B."/>
            <person name="Gainer-Dewar J."/>
            <person name="Goldberg J."/>
            <person name="Griggs A."/>
            <person name="Gujja S."/>
            <person name="Hansen M."/>
            <person name="Howarth C."/>
            <person name="Imamovic A."/>
            <person name="Ireland A."/>
            <person name="Larimer J."/>
            <person name="McCowan C."/>
            <person name="Murphy C."/>
            <person name="Pearson M."/>
            <person name="Poon T.W."/>
            <person name="Priest M."/>
            <person name="Roberts A."/>
            <person name="Saif S."/>
            <person name="Shea T."/>
            <person name="Sisk P."/>
            <person name="Sykes S."/>
            <person name="Wortman J."/>
            <person name="Nusbaum C."/>
            <person name="Birren B."/>
        </authorList>
    </citation>
    <scope>NUCLEOTIDE SEQUENCE [LARGE SCALE GENOMIC DNA]</scope>
    <source>
        <strain evidence="10">Epiroticus2</strain>
    </source>
</reference>
<dbReference type="Pfam" id="PF06859">
    <property type="entry name" value="Bin3"/>
    <property type="match status" value="1"/>
</dbReference>
<evidence type="ECO:0000313" key="10">
    <source>
        <dbReference type="Proteomes" id="UP000075885"/>
    </source>
</evidence>
<dbReference type="EnsemblMetazoa" id="AEPI006680-RA">
    <property type="protein sequence ID" value="AEPI006680-PA"/>
    <property type="gene ID" value="AEPI006680"/>
</dbReference>
<dbReference type="GO" id="GO:0008173">
    <property type="term" value="F:RNA methyltransferase activity"/>
    <property type="evidence" value="ECO:0007669"/>
    <property type="project" value="UniProtKB-UniRule"/>
</dbReference>
<dbReference type="VEuPathDB" id="VectorBase:AEPI006680"/>
<dbReference type="Gene3D" id="3.40.50.150">
    <property type="entry name" value="Vaccinia Virus protein VP39"/>
    <property type="match status" value="1"/>
</dbReference>
<comment type="similarity">
    <text evidence="1 6">Belongs to the methyltransferase superfamily.</text>
</comment>
<keyword evidence="10" id="KW-1185">Reference proteome</keyword>
<dbReference type="GO" id="GO:0017069">
    <property type="term" value="F:snRNA binding"/>
    <property type="evidence" value="ECO:0007669"/>
    <property type="project" value="TreeGrafter"/>
</dbReference>
<reference evidence="9" key="2">
    <citation type="submission" date="2020-05" db="UniProtKB">
        <authorList>
            <consortium name="EnsemblMetazoa"/>
        </authorList>
    </citation>
    <scope>IDENTIFICATION</scope>
    <source>
        <strain evidence="9">Epiroticus2</strain>
    </source>
</reference>
<keyword evidence="4 5" id="KW-0949">S-adenosyl-L-methionine</keyword>
<evidence type="ECO:0000256" key="2">
    <source>
        <dbReference type="ARBA" id="ARBA00022603"/>
    </source>
</evidence>
<feature type="compositionally biased region" description="Low complexity" evidence="7">
    <location>
        <begin position="10"/>
        <end position="22"/>
    </location>
</feature>
<dbReference type="GO" id="GO:0032259">
    <property type="term" value="P:methylation"/>
    <property type="evidence" value="ECO:0007669"/>
    <property type="project" value="UniProtKB-KW"/>
</dbReference>
<dbReference type="FunFam" id="3.40.50.150:FF:000083">
    <property type="entry name" value="7SK snRNA methylphosphate capping enzyme"/>
    <property type="match status" value="1"/>
</dbReference>
<dbReference type="InterPro" id="IPR010675">
    <property type="entry name" value="Bin3_C"/>
</dbReference>
<dbReference type="PROSITE" id="PS51515">
    <property type="entry name" value="BIN3_SAM"/>
    <property type="match status" value="1"/>
</dbReference>
<accession>A0A182PIB8</accession>
<dbReference type="STRING" id="199890.A0A182PIB8"/>
<dbReference type="InterPro" id="IPR024160">
    <property type="entry name" value="BIN3_SAM-bd_dom"/>
</dbReference>
<keyword evidence="2 6" id="KW-0489">Methyltransferase</keyword>
<organism evidence="9 10">
    <name type="scientific">Anopheles epiroticus</name>
    <dbReference type="NCBI Taxonomy" id="199890"/>
    <lineage>
        <taxon>Eukaryota</taxon>
        <taxon>Metazoa</taxon>
        <taxon>Ecdysozoa</taxon>
        <taxon>Arthropoda</taxon>
        <taxon>Hexapoda</taxon>
        <taxon>Insecta</taxon>
        <taxon>Pterygota</taxon>
        <taxon>Neoptera</taxon>
        <taxon>Endopterygota</taxon>
        <taxon>Diptera</taxon>
        <taxon>Nematocera</taxon>
        <taxon>Culicoidea</taxon>
        <taxon>Culicidae</taxon>
        <taxon>Anophelinae</taxon>
        <taxon>Anopheles</taxon>
    </lineage>
</organism>
<protein>
    <recommendedName>
        <fullName evidence="6">RNA methyltransferase</fullName>
        <ecNumber evidence="6">2.1.1.-</ecNumber>
    </recommendedName>
</protein>
<keyword evidence="3 6" id="KW-0808">Transferase</keyword>
<feature type="domain" description="Bin3-type SAM" evidence="8">
    <location>
        <begin position="63"/>
        <end position="274"/>
    </location>
</feature>
<evidence type="ECO:0000256" key="1">
    <source>
        <dbReference type="ARBA" id="ARBA00008361"/>
    </source>
</evidence>
<dbReference type="InterPro" id="IPR039772">
    <property type="entry name" value="Bin3-like"/>
</dbReference>
<evidence type="ECO:0000256" key="4">
    <source>
        <dbReference type="ARBA" id="ARBA00022691"/>
    </source>
</evidence>